<evidence type="ECO:0000256" key="2">
    <source>
        <dbReference type="SAM" id="MobiDB-lite"/>
    </source>
</evidence>
<accession>A0A100WD32</accession>
<dbReference type="STRING" id="228230.RMCC_2769"/>
<comment type="caution">
    <text evidence="3">The sequence shown here is derived from an EMBL/GenBank/DDBJ whole genome shotgun (WGS) entry which is preliminary data.</text>
</comment>
<dbReference type="Pfam" id="PF03780">
    <property type="entry name" value="Asp23"/>
    <property type="match status" value="1"/>
</dbReference>
<reference evidence="4" key="2">
    <citation type="submission" date="2016-02" db="EMBL/GenBank/DDBJ databases">
        <title>Draft genome sequence of five rapidly growing Mycobacterium species.</title>
        <authorList>
            <person name="Katahira K."/>
            <person name="Gotou Y."/>
            <person name="Iida K."/>
            <person name="Ogura Y."/>
            <person name="Hayashi T."/>
        </authorList>
    </citation>
    <scope>NUCLEOTIDE SEQUENCE [LARGE SCALE GENOMIC DNA]</scope>
    <source>
        <strain evidence="4">JCM15298</strain>
    </source>
</reference>
<evidence type="ECO:0000313" key="4">
    <source>
        <dbReference type="Proteomes" id="UP000069443"/>
    </source>
</evidence>
<proteinExistence type="inferred from homology"/>
<keyword evidence="4" id="KW-1185">Reference proteome</keyword>
<dbReference type="AlphaFoldDB" id="A0A100WD32"/>
<dbReference type="Proteomes" id="UP000069443">
    <property type="component" value="Unassembled WGS sequence"/>
</dbReference>
<name>A0A100WD32_MYCCR</name>
<evidence type="ECO:0008006" key="5">
    <source>
        <dbReference type="Google" id="ProtNLM"/>
    </source>
</evidence>
<dbReference type="EMBL" id="BCSY01000045">
    <property type="protein sequence ID" value="GAS95803.1"/>
    <property type="molecule type" value="Genomic_DNA"/>
</dbReference>
<sequence length="147" mass="15060">MAVTDVVPDATAEPDAGDPGLDNGGLDDGGLDDDGAGRGTLTVREKVAQRLAVRAALDTPDVVASTPGLTKIAGRSSPQAQLTLAGNRVTAHLKVTVAWPAPAVEVASAVQRNVAHTLSTMAGLQVDRVDVTVEQLSTTTTDVKRVQ</sequence>
<evidence type="ECO:0000313" key="3">
    <source>
        <dbReference type="EMBL" id="GAS95803.1"/>
    </source>
</evidence>
<comment type="similarity">
    <text evidence="1">Belongs to the asp23 family.</text>
</comment>
<evidence type="ECO:0000256" key="1">
    <source>
        <dbReference type="ARBA" id="ARBA00005721"/>
    </source>
</evidence>
<protein>
    <recommendedName>
        <fullName evidence="5">Asp23/Gls24 family envelope stress response protein</fullName>
    </recommendedName>
</protein>
<reference evidence="4" key="1">
    <citation type="journal article" date="2016" name="Genome Announc.">
        <title>Draft Genome Sequences of Five Rapidly Growing Mycobacterium Species, M. thermoresistibile, M. fortuitum subsp. acetamidolyticum, M. canariasense, M. brisbanense, and M. novocastrense.</title>
        <authorList>
            <person name="Katahira K."/>
            <person name="Ogura Y."/>
            <person name="Gotoh Y."/>
            <person name="Hayashi T."/>
        </authorList>
    </citation>
    <scope>NUCLEOTIDE SEQUENCE [LARGE SCALE GENOMIC DNA]</scope>
    <source>
        <strain evidence="4">JCM15298</strain>
    </source>
</reference>
<organism evidence="3 4">
    <name type="scientific">Mycolicibacterium canariasense</name>
    <name type="common">Mycobacterium canariasense</name>
    <dbReference type="NCBI Taxonomy" id="228230"/>
    <lineage>
        <taxon>Bacteria</taxon>
        <taxon>Bacillati</taxon>
        <taxon>Actinomycetota</taxon>
        <taxon>Actinomycetes</taxon>
        <taxon>Mycobacteriales</taxon>
        <taxon>Mycobacteriaceae</taxon>
        <taxon>Mycolicibacterium</taxon>
    </lineage>
</organism>
<feature type="region of interest" description="Disordered" evidence="2">
    <location>
        <begin position="1"/>
        <end position="39"/>
    </location>
</feature>
<dbReference type="InterPro" id="IPR005531">
    <property type="entry name" value="Asp23"/>
</dbReference>
<gene>
    <name evidence="3" type="ORF">RMCC_2769</name>
</gene>
<dbReference type="OrthoDB" id="3830973at2"/>